<dbReference type="SMART" id="SM00184">
    <property type="entry name" value="RING"/>
    <property type="match status" value="1"/>
</dbReference>
<dbReference type="AlphaFoldDB" id="A0AAV1DGG5"/>
<evidence type="ECO:0000313" key="7">
    <source>
        <dbReference type="Proteomes" id="UP001161247"/>
    </source>
</evidence>
<dbReference type="Gene3D" id="3.30.40.10">
    <property type="entry name" value="Zinc/RING finger domain, C3HC4 (zinc finger)"/>
    <property type="match status" value="1"/>
</dbReference>
<dbReference type="InterPro" id="IPR013083">
    <property type="entry name" value="Znf_RING/FYVE/PHD"/>
</dbReference>
<keyword evidence="3" id="KW-0862">Zinc</keyword>
<dbReference type="InterPro" id="IPR027370">
    <property type="entry name" value="Znf-RING_euk"/>
</dbReference>
<organism evidence="6 7">
    <name type="scientific">Oldenlandia corymbosa var. corymbosa</name>
    <dbReference type="NCBI Taxonomy" id="529605"/>
    <lineage>
        <taxon>Eukaryota</taxon>
        <taxon>Viridiplantae</taxon>
        <taxon>Streptophyta</taxon>
        <taxon>Embryophyta</taxon>
        <taxon>Tracheophyta</taxon>
        <taxon>Spermatophyta</taxon>
        <taxon>Magnoliopsida</taxon>
        <taxon>eudicotyledons</taxon>
        <taxon>Gunneridae</taxon>
        <taxon>Pentapetalae</taxon>
        <taxon>asterids</taxon>
        <taxon>lamiids</taxon>
        <taxon>Gentianales</taxon>
        <taxon>Rubiaceae</taxon>
        <taxon>Rubioideae</taxon>
        <taxon>Spermacoceae</taxon>
        <taxon>Hedyotis-Oldenlandia complex</taxon>
        <taxon>Oldenlandia</taxon>
    </lineage>
</organism>
<evidence type="ECO:0000256" key="4">
    <source>
        <dbReference type="PROSITE-ProRule" id="PRU00175"/>
    </source>
</evidence>
<keyword evidence="7" id="KW-1185">Reference proteome</keyword>
<keyword evidence="1" id="KW-0479">Metal-binding</keyword>
<dbReference type="InterPro" id="IPR001841">
    <property type="entry name" value="Znf_RING"/>
</dbReference>
<dbReference type="PROSITE" id="PS00518">
    <property type="entry name" value="ZF_RING_1"/>
    <property type="match status" value="1"/>
</dbReference>
<dbReference type="PANTHER" id="PTHR46764">
    <property type="entry name" value="E3 UBIQUITIN-PROTEIN LIGASE BAH1"/>
    <property type="match status" value="1"/>
</dbReference>
<proteinExistence type="predicted"/>
<protein>
    <submittedName>
        <fullName evidence="6">OLC1v1006227C1</fullName>
    </submittedName>
</protein>
<dbReference type="Pfam" id="PF13445">
    <property type="entry name" value="zf-RING_UBOX"/>
    <property type="match status" value="1"/>
</dbReference>
<evidence type="ECO:0000256" key="1">
    <source>
        <dbReference type="ARBA" id="ARBA00022723"/>
    </source>
</evidence>
<dbReference type="EMBL" id="OX459122">
    <property type="protein sequence ID" value="CAI9106972.1"/>
    <property type="molecule type" value="Genomic_DNA"/>
</dbReference>
<name>A0AAV1DGG5_OLDCO</name>
<dbReference type="InterPro" id="IPR033326">
    <property type="entry name" value="BAH1"/>
</dbReference>
<keyword evidence="2 4" id="KW-0863">Zinc-finger</keyword>
<reference evidence="6" key="1">
    <citation type="submission" date="2023-03" db="EMBL/GenBank/DDBJ databases">
        <authorList>
            <person name="Julca I."/>
        </authorList>
    </citation>
    <scope>NUCLEOTIDE SEQUENCE</scope>
</reference>
<dbReference type="PROSITE" id="PS50089">
    <property type="entry name" value="ZF_RING_2"/>
    <property type="match status" value="1"/>
</dbReference>
<dbReference type="Proteomes" id="UP001161247">
    <property type="component" value="Chromosome 5"/>
</dbReference>
<evidence type="ECO:0000256" key="3">
    <source>
        <dbReference type="ARBA" id="ARBA00022833"/>
    </source>
</evidence>
<accession>A0AAV1DGG5</accession>
<evidence type="ECO:0000256" key="2">
    <source>
        <dbReference type="ARBA" id="ARBA00022771"/>
    </source>
</evidence>
<evidence type="ECO:0000259" key="5">
    <source>
        <dbReference type="PROSITE" id="PS50089"/>
    </source>
</evidence>
<dbReference type="GO" id="GO:0008270">
    <property type="term" value="F:zinc ion binding"/>
    <property type="evidence" value="ECO:0007669"/>
    <property type="project" value="UniProtKB-KW"/>
</dbReference>
<dbReference type="SUPFAM" id="SSF57850">
    <property type="entry name" value="RING/U-box"/>
    <property type="match status" value="1"/>
</dbReference>
<evidence type="ECO:0000313" key="6">
    <source>
        <dbReference type="EMBL" id="CAI9106972.1"/>
    </source>
</evidence>
<feature type="domain" description="RING-type" evidence="5">
    <location>
        <begin position="223"/>
        <end position="272"/>
    </location>
</feature>
<dbReference type="PANTHER" id="PTHR46764:SF1">
    <property type="entry name" value="E3 UBIQUITIN-PROTEIN LIGASE NLA"/>
    <property type="match status" value="1"/>
</dbReference>
<dbReference type="InterPro" id="IPR017907">
    <property type="entry name" value="Znf_RING_CS"/>
</dbReference>
<gene>
    <name evidence="6" type="ORF">OLC1_LOCUS15390</name>
</gene>
<sequence>MTFLRVVLAGDSQVSLKTASFFFAINFSTNLLFQRLKAYSSIMLAFKLSFLIPNILDCSESGCAVLKSLSREVSGVGIKLRKYRKKILKNLLVSRFRKHFNILRKGIKGKLPIQEQNRKISTLSCADMMSTMKKWRKFYKVPGFKRGWKFQTESQKVQLENLKPPRLCEVVAFHMNVEEKKGKMKTLSGAFGGDYKLHISEGKSSLLVSASSSSRDIEVELTCSICLDTLFDPVALKCGHIFCYMCACSAGSVLAIHGMKAANSTSKCPLCRKVRIKLVSLSSLSFPVSEVISYRLCPKTGYSFWDGRSIIYVTSIVGYG</sequence>